<dbReference type="InterPro" id="IPR058240">
    <property type="entry name" value="rSAM_sf"/>
</dbReference>
<dbReference type="Pfam" id="PF06969">
    <property type="entry name" value="HemN_C"/>
    <property type="match status" value="1"/>
</dbReference>
<comment type="caution">
    <text evidence="2">The sequence shown here is derived from an EMBL/GenBank/DDBJ whole genome shotgun (WGS) entry which is preliminary data.</text>
</comment>
<dbReference type="SUPFAM" id="SSF102114">
    <property type="entry name" value="Radical SAM enzymes"/>
    <property type="match status" value="1"/>
</dbReference>
<feature type="domain" description="HemN C-terminal" evidence="1">
    <location>
        <begin position="21"/>
        <end position="86"/>
    </location>
</feature>
<organism evidence="2 3">
    <name type="scientific">Dehalococcoides mccartyi</name>
    <dbReference type="NCBI Taxonomy" id="61435"/>
    <lineage>
        <taxon>Bacteria</taxon>
        <taxon>Bacillati</taxon>
        <taxon>Chloroflexota</taxon>
        <taxon>Dehalococcoidia</taxon>
        <taxon>Dehalococcoidales</taxon>
        <taxon>Dehalococcoidaceae</taxon>
        <taxon>Dehalococcoides</taxon>
    </lineage>
</organism>
<evidence type="ECO:0000259" key="1">
    <source>
        <dbReference type="Pfam" id="PF06969"/>
    </source>
</evidence>
<evidence type="ECO:0000313" key="2">
    <source>
        <dbReference type="EMBL" id="PKH47550.1"/>
    </source>
</evidence>
<dbReference type="EMBL" id="PHFD01000105">
    <property type="protein sequence ID" value="PKH47550.1"/>
    <property type="molecule type" value="Genomic_DNA"/>
</dbReference>
<evidence type="ECO:0000313" key="3">
    <source>
        <dbReference type="Proteomes" id="UP000233649"/>
    </source>
</evidence>
<gene>
    <name evidence="2" type="ORF">CVH13_00446</name>
</gene>
<name>A0A2J1DZJ4_9CHLR</name>
<protein>
    <submittedName>
        <fullName evidence="2">Coproporphyrinogen III oxidase</fullName>
    </submittedName>
</protein>
<proteinExistence type="predicted"/>
<reference evidence="2 3" key="1">
    <citation type="journal article" date="2017" name="FEMS Microbiol. Ecol.">
        <title>Reconstructed genomes of novel Dehalococcoides mccartyi strains from 1,2,3,4-tetrachlorodibenzo-p-dioxin-dechlorinating enrichment cultures reveal divergent reductive dehalogenase gene profiles.</title>
        <authorList>
            <person name="Dam H.T."/>
            <person name="Vollmers J."/>
            <person name="Kaster A.K."/>
            <person name="Haggblom M.M."/>
        </authorList>
    </citation>
    <scope>NUCLEOTIDE SEQUENCE [LARGE SCALE GENOMIC DNA]</scope>
    <source>
        <strain evidence="2 3">H1-3-2.001</strain>
    </source>
</reference>
<sequence>MNIYFAGKIIPPSPSENINVDLANQLAETIILGLRLDKGVSAEDIEARFGTCVMDMYYSQIQECVELGLLEEHDGCIRLTPRGRLLSNEVFWRFLP</sequence>
<dbReference type="Proteomes" id="UP000233649">
    <property type="component" value="Unassembled WGS sequence"/>
</dbReference>
<dbReference type="AlphaFoldDB" id="A0A2J1DZJ4"/>
<accession>A0A2J1DZJ4</accession>
<dbReference type="InterPro" id="IPR010723">
    <property type="entry name" value="HemN_C"/>
</dbReference>